<dbReference type="Pfam" id="PF17657">
    <property type="entry name" value="DNA_pol3_finger"/>
    <property type="match status" value="1"/>
</dbReference>
<dbReference type="PANTHER" id="PTHR32294">
    <property type="entry name" value="DNA POLYMERASE III SUBUNIT ALPHA"/>
    <property type="match status" value="1"/>
</dbReference>
<name>A0A2M7Z461_9BACT</name>
<dbReference type="CDD" id="cd12113">
    <property type="entry name" value="PHP_PolIIIA_DnaE3"/>
    <property type="match status" value="1"/>
</dbReference>
<dbReference type="GO" id="GO:0006260">
    <property type="term" value="P:DNA replication"/>
    <property type="evidence" value="ECO:0007669"/>
    <property type="project" value="UniProtKB-KW"/>
</dbReference>
<dbReference type="SMART" id="SM00481">
    <property type="entry name" value="POLIIIAc"/>
    <property type="match status" value="1"/>
</dbReference>
<dbReference type="Proteomes" id="UP000230178">
    <property type="component" value="Unassembled WGS sequence"/>
</dbReference>
<comment type="catalytic activity">
    <reaction evidence="8">
        <text>DNA(n) + a 2'-deoxyribonucleoside 5'-triphosphate = DNA(n+1) + diphosphate</text>
        <dbReference type="Rhea" id="RHEA:22508"/>
        <dbReference type="Rhea" id="RHEA-COMP:17339"/>
        <dbReference type="Rhea" id="RHEA-COMP:17340"/>
        <dbReference type="ChEBI" id="CHEBI:33019"/>
        <dbReference type="ChEBI" id="CHEBI:61560"/>
        <dbReference type="ChEBI" id="CHEBI:173112"/>
        <dbReference type="EC" id="2.7.7.7"/>
    </reaction>
</comment>
<dbReference type="InterPro" id="IPR040982">
    <property type="entry name" value="DNA_pol3_finger"/>
</dbReference>
<dbReference type="InterPro" id="IPR011708">
    <property type="entry name" value="DNA_pol3_alpha_NTPase_dom"/>
</dbReference>
<protein>
    <recommendedName>
        <fullName evidence="3">DNA polymerase III subunit alpha</fullName>
        <ecNumber evidence="2">2.7.7.7</ecNumber>
    </recommendedName>
</protein>
<evidence type="ECO:0000313" key="11">
    <source>
        <dbReference type="Proteomes" id="UP000230178"/>
    </source>
</evidence>
<dbReference type="Pfam" id="PF14579">
    <property type="entry name" value="HHH_6"/>
    <property type="match status" value="1"/>
</dbReference>
<dbReference type="InterPro" id="IPR004013">
    <property type="entry name" value="PHP_dom"/>
</dbReference>
<dbReference type="InterPro" id="IPR004805">
    <property type="entry name" value="DnaE2/DnaE/PolC"/>
</dbReference>
<dbReference type="EMBL" id="PFVS01000006">
    <property type="protein sequence ID" value="PJA83912.1"/>
    <property type="molecule type" value="Genomic_DNA"/>
</dbReference>
<evidence type="ECO:0000256" key="7">
    <source>
        <dbReference type="ARBA" id="ARBA00022932"/>
    </source>
</evidence>
<evidence type="ECO:0000256" key="8">
    <source>
        <dbReference type="ARBA" id="ARBA00049244"/>
    </source>
</evidence>
<evidence type="ECO:0000256" key="1">
    <source>
        <dbReference type="ARBA" id="ARBA00004496"/>
    </source>
</evidence>
<dbReference type="GO" id="GO:0005737">
    <property type="term" value="C:cytoplasm"/>
    <property type="evidence" value="ECO:0007669"/>
    <property type="project" value="UniProtKB-SubCell"/>
</dbReference>
<dbReference type="NCBIfam" id="NF005298">
    <property type="entry name" value="PRK06826.1"/>
    <property type="match status" value="1"/>
</dbReference>
<dbReference type="InterPro" id="IPR004365">
    <property type="entry name" value="NA-bd_OB_tRNA"/>
</dbReference>
<accession>A0A2M7Z461</accession>
<keyword evidence="4" id="KW-0808">Transferase</keyword>
<dbReference type="GO" id="GO:0003887">
    <property type="term" value="F:DNA-directed DNA polymerase activity"/>
    <property type="evidence" value="ECO:0007669"/>
    <property type="project" value="UniProtKB-KW"/>
</dbReference>
<dbReference type="Gene3D" id="3.20.20.140">
    <property type="entry name" value="Metal-dependent hydrolases"/>
    <property type="match status" value="1"/>
</dbReference>
<dbReference type="InterPro" id="IPR003141">
    <property type="entry name" value="Pol/His_phosphatase_N"/>
</dbReference>
<keyword evidence="5" id="KW-0548">Nucleotidyltransferase</keyword>
<feature type="domain" description="Polymerase/histidinol phosphatase N-terminal" evidence="9">
    <location>
        <begin position="4"/>
        <end position="71"/>
    </location>
</feature>
<keyword evidence="7" id="KW-0239">DNA-directed DNA polymerase</keyword>
<reference evidence="11" key="1">
    <citation type="submission" date="2017-09" db="EMBL/GenBank/DDBJ databases">
        <title>Depth-based differentiation of microbial function through sediment-hosted aquifers and enrichment of novel symbionts in the deep terrestrial subsurface.</title>
        <authorList>
            <person name="Probst A.J."/>
            <person name="Ladd B."/>
            <person name="Jarett J.K."/>
            <person name="Geller-Mcgrath D.E."/>
            <person name="Sieber C.M.K."/>
            <person name="Emerson J.B."/>
            <person name="Anantharaman K."/>
            <person name="Thomas B.C."/>
            <person name="Malmstrom R."/>
            <person name="Stieglmeier M."/>
            <person name="Klingl A."/>
            <person name="Woyke T."/>
            <person name="Ryan C.M."/>
            <person name="Banfield J.F."/>
        </authorList>
    </citation>
    <scope>NUCLEOTIDE SEQUENCE [LARGE SCALE GENOMIC DNA]</scope>
</reference>
<dbReference type="GO" id="GO:0003676">
    <property type="term" value="F:nucleic acid binding"/>
    <property type="evidence" value="ECO:0007669"/>
    <property type="project" value="InterPro"/>
</dbReference>
<dbReference type="NCBIfam" id="TIGR00594">
    <property type="entry name" value="polc"/>
    <property type="match status" value="1"/>
</dbReference>
<evidence type="ECO:0000259" key="9">
    <source>
        <dbReference type="SMART" id="SM00481"/>
    </source>
</evidence>
<dbReference type="Pfam" id="PF02811">
    <property type="entry name" value="PHP"/>
    <property type="match status" value="1"/>
</dbReference>
<evidence type="ECO:0000313" key="10">
    <source>
        <dbReference type="EMBL" id="PJA83912.1"/>
    </source>
</evidence>
<keyword evidence="6" id="KW-0235">DNA replication</keyword>
<dbReference type="AlphaFoldDB" id="A0A2M7Z461"/>
<dbReference type="InterPro" id="IPR041931">
    <property type="entry name" value="DNA_pol3_alpha_thumb_dom"/>
</dbReference>
<dbReference type="Gene3D" id="1.10.150.870">
    <property type="match status" value="1"/>
</dbReference>
<organism evidence="10 11">
    <name type="scientific">Candidatus Nealsonbacteria bacterium CG_4_9_14_3_um_filter_37_29</name>
    <dbReference type="NCBI Taxonomy" id="1974696"/>
    <lineage>
        <taxon>Bacteria</taxon>
        <taxon>Candidatus Nealsoniibacteriota</taxon>
    </lineage>
</organism>
<sequence length="1054" mass="119921">MKFTHLHVHSHYSLLDGLPKIDELLDYVKKLGMDSVALTDHGALYGAVEFYKKAKERGIKPIIGAEMYLAFEKMTQERPNIDDKRYHLVLLVKNEEGYKNLVKLLTKAHLEGFYYKPRVDEELLARYSQGLVCLSGCLSGKIPKMILAKKMDEAEKTALRYQEIFGKDNFYVEIQHHPNSRDQKTANKGLISISKKFGIPLVATNDIHYLKPEDAEAQDILMLINTGADPNDPERLTIKEDDFSMKSPEQMTKDFKDFPEAIENTQKIVETCNFQFNLGKIKLPQFEVPSGKSPDQYLEELCQLGVQKRYGVKADKEIIDRLNYELGVIKQTGFASYFLIVQDFVNWAKENRIVVGPGRGSVAGSLVSYLLNITNVDPLKYNLLFERFLNPGRMAGLPDIDLDFTDRRRNEVINYVAQKYGRDKVAQIITFGTMASRAVVRDVGRALNYTYSYCDQIAKMIPFGLTLDQTLASVEEFRQAYLTDSQAKKLIDFAKKLEGVARHASTHACGVVISKEPLDNIVPLQHPTQDEETIVTQYDMHSVEDLGLLKMDFLGLKNLTIIEDTISRIYKVQGKKIDIENIPLDDRETFRLLQKGETVAVFQLESEGMRKYLKQLKPSELEDIIAMVALYRPGPMQFIPDYIAGKHKKKRVEYLHPKLKPILESTYSIPVYQEQIMKIVQELAGFSLSEADVLRKAIGKKIRKLLMAQKEKFIEGCKKNGINEDISQKIWHWIEPFARYSFNKSHATCYATIAYQTAYLKVHFPVEFMASLLTSEKADVERIGFLIEECKKMGIEVLPPDINESLENFTVVPPEKIRFGLSAIKNVGTNVVEVIVKERKAAGPYRSIAAFISRVSANVLNKKSLESLIKAGVFDKLAERNQLLFNLERLLESARETQRVRTEGQRGLFDGISQNIEFKLTPATPASKTEKLNWEKELLGLYVTSHPLQDFQKILEKKAMSISKISAPLINHQVKIGGIISKIKKIITRTGKPMLFMNLEDLNNKIEVVVFPGVIERSPSAFQENKIVLVSGRVDMRDGIPKIICEYIEEILQG</sequence>
<dbReference type="SUPFAM" id="SSF89550">
    <property type="entry name" value="PHP domain-like"/>
    <property type="match status" value="1"/>
</dbReference>
<evidence type="ECO:0000256" key="6">
    <source>
        <dbReference type="ARBA" id="ARBA00022705"/>
    </source>
</evidence>
<dbReference type="InterPro" id="IPR016195">
    <property type="entry name" value="Pol/histidinol_Pase-like"/>
</dbReference>
<evidence type="ECO:0000256" key="3">
    <source>
        <dbReference type="ARBA" id="ARBA00019114"/>
    </source>
</evidence>
<dbReference type="GO" id="GO:0008408">
    <property type="term" value="F:3'-5' exonuclease activity"/>
    <property type="evidence" value="ECO:0007669"/>
    <property type="project" value="InterPro"/>
</dbReference>
<evidence type="ECO:0000256" key="2">
    <source>
        <dbReference type="ARBA" id="ARBA00012417"/>
    </source>
</evidence>
<dbReference type="EC" id="2.7.7.7" evidence="2"/>
<dbReference type="Pfam" id="PF07733">
    <property type="entry name" value="DNA_pol3_alpha"/>
    <property type="match status" value="1"/>
</dbReference>
<comment type="subcellular location">
    <subcellularLocation>
        <location evidence="1">Cytoplasm</location>
    </subcellularLocation>
</comment>
<dbReference type="PANTHER" id="PTHR32294:SF0">
    <property type="entry name" value="DNA POLYMERASE III SUBUNIT ALPHA"/>
    <property type="match status" value="1"/>
</dbReference>
<comment type="caution">
    <text evidence="10">The sequence shown here is derived from an EMBL/GenBank/DDBJ whole genome shotgun (WGS) entry which is preliminary data.</text>
</comment>
<dbReference type="Pfam" id="PF01336">
    <property type="entry name" value="tRNA_anti-codon"/>
    <property type="match status" value="1"/>
</dbReference>
<dbReference type="Gene3D" id="1.10.10.1600">
    <property type="entry name" value="Bacterial DNA polymerase III alpha subunit, thumb domain"/>
    <property type="match status" value="1"/>
</dbReference>
<evidence type="ECO:0000256" key="4">
    <source>
        <dbReference type="ARBA" id="ARBA00022679"/>
    </source>
</evidence>
<proteinExistence type="predicted"/>
<evidence type="ECO:0000256" key="5">
    <source>
        <dbReference type="ARBA" id="ARBA00022695"/>
    </source>
</evidence>
<dbReference type="CDD" id="cd04485">
    <property type="entry name" value="DnaE_OBF"/>
    <property type="match status" value="1"/>
</dbReference>
<gene>
    <name evidence="10" type="ORF">CO146_00250</name>
</gene>
<dbReference type="NCBIfam" id="NF004226">
    <property type="entry name" value="PRK05673.1"/>
    <property type="match status" value="1"/>
</dbReference>
<dbReference type="InterPro" id="IPR029460">
    <property type="entry name" value="DNAPol_HHH"/>
</dbReference>